<keyword evidence="3" id="KW-1185">Reference proteome</keyword>
<dbReference type="EMBL" id="PPHD01000266">
    <property type="protein sequence ID" value="POI35707.1"/>
    <property type="molecule type" value="Genomic_DNA"/>
</dbReference>
<comment type="caution">
    <text evidence="2">The sequence shown here is derived from an EMBL/GenBank/DDBJ whole genome shotgun (WGS) entry which is preliminary data.</text>
</comment>
<protein>
    <submittedName>
        <fullName evidence="2">Uncharacterized protein</fullName>
    </submittedName>
</protein>
<dbReference type="Proteomes" id="UP000237246">
    <property type="component" value="Unassembled WGS sequence"/>
</dbReference>
<accession>A0A2P4TH73</accession>
<name>A0A2P4TH73_BAMTH</name>
<dbReference type="AlphaFoldDB" id="A0A2P4TH73"/>
<gene>
    <name evidence="2" type="ORF">CIB84_000541</name>
</gene>
<organism evidence="2 3">
    <name type="scientific">Bambusicola thoracicus</name>
    <name type="common">Chinese bamboo-partridge</name>
    <name type="synonym">Perdix thoracica</name>
    <dbReference type="NCBI Taxonomy" id="9083"/>
    <lineage>
        <taxon>Eukaryota</taxon>
        <taxon>Metazoa</taxon>
        <taxon>Chordata</taxon>
        <taxon>Craniata</taxon>
        <taxon>Vertebrata</taxon>
        <taxon>Euteleostomi</taxon>
        <taxon>Archelosauria</taxon>
        <taxon>Archosauria</taxon>
        <taxon>Dinosauria</taxon>
        <taxon>Saurischia</taxon>
        <taxon>Theropoda</taxon>
        <taxon>Coelurosauria</taxon>
        <taxon>Aves</taxon>
        <taxon>Neognathae</taxon>
        <taxon>Galloanserae</taxon>
        <taxon>Galliformes</taxon>
        <taxon>Phasianidae</taxon>
        <taxon>Perdicinae</taxon>
        <taxon>Bambusicola</taxon>
    </lineage>
</organism>
<dbReference type="OrthoDB" id="10056395at2759"/>
<proteinExistence type="predicted"/>
<feature type="coiled-coil region" evidence="1">
    <location>
        <begin position="135"/>
        <end position="162"/>
    </location>
</feature>
<evidence type="ECO:0000256" key="1">
    <source>
        <dbReference type="SAM" id="Coils"/>
    </source>
</evidence>
<reference evidence="2 3" key="1">
    <citation type="submission" date="2018-01" db="EMBL/GenBank/DDBJ databases">
        <title>Comparison of the Chinese Bamboo Partridge and Red Junglefowl genome sequences highlights the importance of demography in genome evolution.</title>
        <authorList>
            <person name="Tiley G.P."/>
            <person name="Kimball R.T."/>
            <person name="Braun E.L."/>
            <person name="Burleigh J.G."/>
        </authorList>
    </citation>
    <scope>NUCLEOTIDE SEQUENCE [LARGE SCALE GENOMIC DNA]</scope>
    <source>
        <strain evidence="2">RTK389</strain>
        <tissue evidence="2">Blood</tissue>
    </source>
</reference>
<evidence type="ECO:0000313" key="3">
    <source>
        <dbReference type="Proteomes" id="UP000237246"/>
    </source>
</evidence>
<evidence type="ECO:0000313" key="2">
    <source>
        <dbReference type="EMBL" id="POI35707.1"/>
    </source>
</evidence>
<sequence length="370" mass="41433">MCIFIQLINTSNKREMFDKEKLSYNCAIENGVKLEDFTLILRKEIILDELPLQLTAYTSGQELTGSPSNFALCVVLHFEYINQLHSESLSAVSKSMCWFSLGEGEGFWFHSLRGIIWTWFGVTQIVTHEEGHYGLESTLSYVRQLEARVRQLEEENRVLPQLSFWIENEKFCPKHVGIWDAYFEWLDASAVWGQRRGREWVSPPVLCVLIGVQALSRSGSKKGHSAVKLRLCGGNLEMLQGRALELGNICQETNTKDRCKRPEAHPLPGEKELDLLTRDKELAVSSAPSWLTMGALLHCVGCTGSSSRAASEASMGNVELQEPFSQLRGQNDRFAASAASEVSLLKVKLKDGEKQDTSEENVLNAFANAA</sequence>
<keyword evidence="1" id="KW-0175">Coiled coil</keyword>